<proteinExistence type="predicted"/>
<dbReference type="Pfam" id="PF00578">
    <property type="entry name" value="AhpC-TSA"/>
    <property type="match status" value="1"/>
</dbReference>
<dbReference type="InterPro" id="IPR013766">
    <property type="entry name" value="Thioredoxin_domain"/>
</dbReference>
<dbReference type="InterPro" id="IPR036249">
    <property type="entry name" value="Thioredoxin-like_sf"/>
</dbReference>
<feature type="domain" description="Thioredoxin" evidence="1">
    <location>
        <begin position="9"/>
        <end position="163"/>
    </location>
</feature>
<dbReference type="InterPro" id="IPR000866">
    <property type="entry name" value="AhpC/TSA"/>
</dbReference>
<name>A0A1F5G3S5_9BACT</name>
<dbReference type="PANTHER" id="PTHR43640:SF1">
    <property type="entry name" value="THIOREDOXIN-DEPENDENT PEROXIREDOXIN"/>
    <property type="match status" value="1"/>
</dbReference>
<comment type="caution">
    <text evidence="2">The sequence shown here is derived from an EMBL/GenBank/DDBJ whole genome shotgun (WGS) entry which is preliminary data.</text>
</comment>
<evidence type="ECO:0000313" key="2">
    <source>
        <dbReference type="EMBL" id="OGD86474.1"/>
    </source>
</evidence>
<dbReference type="InterPro" id="IPR047262">
    <property type="entry name" value="PRX-like1"/>
</dbReference>
<protein>
    <recommendedName>
        <fullName evidence="1">Thioredoxin domain-containing protein</fullName>
    </recommendedName>
</protein>
<dbReference type="AlphaFoldDB" id="A0A1F5G3S5"/>
<dbReference type="PANTHER" id="PTHR43640">
    <property type="entry name" value="OS07G0260300 PROTEIN"/>
    <property type="match status" value="1"/>
</dbReference>
<dbReference type="EMBL" id="MFAT01000028">
    <property type="protein sequence ID" value="OGD86474.1"/>
    <property type="molecule type" value="Genomic_DNA"/>
</dbReference>
<dbReference type="SUPFAM" id="SSF52833">
    <property type="entry name" value="Thioredoxin-like"/>
    <property type="match status" value="1"/>
</dbReference>
<dbReference type="CDD" id="cd02969">
    <property type="entry name" value="PRX_like1"/>
    <property type="match status" value="1"/>
</dbReference>
<accession>A0A1F5G3S5</accession>
<reference evidence="2 3" key="1">
    <citation type="journal article" date="2016" name="Nat. Commun.">
        <title>Thousands of microbial genomes shed light on interconnected biogeochemical processes in an aquifer system.</title>
        <authorList>
            <person name="Anantharaman K."/>
            <person name="Brown C.T."/>
            <person name="Hug L.A."/>
            <person name="Sharon I."/>
            <person name="Castelle C.J."/>
            <person name="Probst A.J."/>
            <person name="Thomas B.C."/>
            <person name="Singh A."/>
            <person name="Wilkins M.J."/>
            <person name="Karaoz U."/>
            <person name="Brodie E.L."/>
            <person name="Williams K.H."/>
            <person name="Hubbard S.S."/>
            <person name="Banfield J.F."/>
        </authorList>
    </citation>
    <scope>NUCLEOTIDE SEQUENCE [LARGE SCALE GENOMIC DNA]</scope>
</reference>
<evidence type="ECO:0000259" key="1">
    <source>
        <dbReference type="PROSITE" id="PS51352"/>
    </source>
</evidence>
<dbReference type="Gene3D" id="3.40.30.10">
    <property type="entry name" value="Glutaredoxin"/>
    <property type="match status" value="1"/>
</dbReference>
<organism evidence="2 3">
    <name type="scientific">Candidatus Curtissbacteria bacterium RBG_13_35_7</name>
    <dbReference type="NCBI Taxonomy" id="1797705"/>
    <lineage>
        <taxon>Bacteria</taxon>
        <taxon>Candidatus Curtissiibacteriota</taxon>
    </lineage>
</organism>
<evidence type="ECO:0000313" key="3">
    <source>
        <dbReference type="Proteomes" id="UP000176317"/>
    </source>
</evidence>
<dbReference type="GO" id="GO:0016209">
    <property type="term" value="F:antioxidant activity"/>
    <property type="evidence" value="ECO:0007669"/>
    <property type="project" value="InterPro"/>
</dbReference>
<dbReference type="GO" id="GO:0016491">
    <property type="term" value="F:oxidoreductase activity"/>
    <property type="evidence" value="ECO:0007669"/>
    <property type="project" value="InterPro"/>
</dbReference>
<dbReference type="Proteomes" id="UP000176317">
    <property type="component" value="Unassembled WGS sequence"/>
</dbReference>
<dbReference type="PROSITE" id="PS51352">
    <property type="entry name" value="THIOREDOXIN_2"/>
    <property type="match status" value="1"/>
</dbReference>
<gene>
    <name evidence="2" type="ORF">A2164_03650</name>
</gene>
<sequence length="182" mass="20723">MTLTESAAIKIGSSAPNFNLPATDDKNYTLSDFKDSKGFVVVFTCNHCPYAIASWPIIVKLANEFKEKGISFIAINSNDAREYPEDSFEEMKKKVNVWHINFPYLRDETQETAKGFRAVCTPDIFVYDNDRKLYYHGRINDNWQEPSMVVTADLKDALNSLLINSPPPQNQKPSMGCSIKWK</sequence>